<dbReference type="AlphaFoldDB" id="A0A0N8VKM7"/>
<accession>A0A0N8VKM7</accession>
<dbReference type="Proteomes" id="UP000050515">
    <property type="component" value="Unassembled WGS sequence"/>
</dbReference>
<sequence>MSRYTVLNLGPVHPSIHGILRFRVKLNEEIIEDVDITIGFLHRNAEKICELNIYANNIIYFDRMDYLDAMNMELGYVTAVEKLTGIEAPERAQWIRMIMAELNRLAARLVGLGAFGLDMGMLTPFFHCFAEREKIQKIFVEASGGRQEVNYISIGGVYQDFNEKIINDIREFSKNFKKRLEDIYNMFIHSEIFWQRNDGIGILEPDVALDYGVTGPLLRGSGIAYDVRKDAPYLFYDKVNFDVPISHRKDNIGRFVLKIEEMRQSIRIIDQCLDKIPDGPYFNNKAKKSLMLRVKGDGEVFSRVESDNGEFGVYVRGDNTVKPYRVHVRSPAFKNISVVPVMARGLMIADLIVIIGSIDTVIGEIDR</sequence>
<dbReference type="InterPro" id="IPR029014">
    <property type="entry name" value="NiFe-Hase_large"/>
</dbReference>
<dbReference type="PATRIC" id="fig|507754.4.peg.756"/>
<dbReference type="GO" id="GO:0048038">
    <property type="term" value="F:quinone binding"/>
    <property type="evidence" value="ECO:0007669"/>
    <property type="project" value="InterPro"/>
</dbReference>
<dbReference type="Proteomes" id="UP000050320">
    <property type="component" value="Unassembled WGS sequence"/>
</dbReference>
<keyword evidence="3" id="KW-0560">Oxidoreductase</keyword>
<name>A0A0N8VKM7_9ARCH</name>
<dbReference type="GO" id="GO:0051287">
    <property type="term" value="F:NAD binding"/>
    <property type="evidence" value="ECO:0007669"/>
    <property type="project" value="InterPro"/>
</dbReference>
<dbReference type="PANTHER" id="PTHR11993">
    <property type="entry name" value="NADH-UBIQUINONE OXIDOREDUCTASE 49 KDA SUBUNIT"/>
    <property type="match status" value="1"/>
</dbReference>
<dbReference type="InterPro" id="IPR022885">
    <property type="entry name" value="NDH1_su_D/H"/>
</dbReference>
<reference evidence="3 4" key="2">
    <citation type="submission" date="2015-09" db="EMBL/GenBank/DDBJ databases">
        <title>Heavy metals and arsenic resistance mechanisms in polyextremophilic archaea of the family Ferroplasmaceae.</title>
        <authorList>
            <person name="Bulaev A.G."/>
            <person name="Kanygina A.V."/>
        </authorList>
    </citation>
    <scope>NUCLEOTIDE SEQUENCE [LARGE SCALE GENOMIC DNA]</scope>
    <source>
        <strain evidence="3 4">VT</strain>
    </source>
</reference>
<reference evidence="2 5" key="1">
    <citation type="submission" date="2015-09" db="EMBL/GenBank/DDBJ databases">
        <title>Draft genome sequence of Acidiplasma aeolicum DSM 18409.</title>
        <authorList>
            <person name="Hemp J."/>
        </authorList>
    </citation>
    <scope>NUCLEOTIDE SEQUENCE [LARGE SCALE GENOMIC DNA]</scope>
    <source>
        <strain evidence="2 5">V</strain>
    </source>
</reference>
<dbReference type="SUPFAM" id="SSF56762">
    <property type="entry name" value="HydB/Nqo4-like"/>
    <property type="match status" value="1"/>
</dbReference>
<comment type="caution">
    <text evidence="3">The sequence shown here is derived from an EMBL/GenBank/DDBJ whole genome shotgun (WGS) entry which is preliminary data.</text>
</comment>
<dbReference type="EMBL" id="LJCQ01000340">
    <property type="protein sequence ID" value="KPV45955.1"/>
    <property type="molecule type" value="Genomic_DNA"/>
</dbReference>
<gene>
    <name evidence="3" type="ORF">AOG54_01325</name>
    <name evidence="2" type="ORF">SE19_07670</name>
</gene>
<evidence type="ECO:0000313" key="3">
    <source>
        <dbReference type="EMBL" id="KQB34156.1"/>
    </source>
</evidence>
<dbReference type="Gene3D" id="1.10.645.10">
    <property type="entry name" value="Cytochrome-c3 Hydrogenase, chain B"/>
    <property type="match status" value="1"/>
</dbReference>
<feature type="domain" description="NADH-quinone oxidoreductase subunit D" evidence="1">
    <location>
        <begin position="118"/>
        <end position="291"/>
    </location>
</feature>
<proteinExistence type="inferred from homology"/>
<evidence type="ECO:0000313" key="5">
    <source>
        <dbReference type="Proteomes" id="UP000050515"/>
    </source>
</evidence>
<keyword evidence="4" id="KW-1185">Reference proteome</keyword>
<dbReference type="OrthoDB" id="43567at2157"/>
<feature type="domain" description="NADH-quinone oxidoreductase subunit D" evidence="1">
    <location>
        <begin position="297"/>
        <end position="367"/>
    </location>
</feature>
<dbReference type="NCBIfam" id="NF004739">
    <property type="entry name" value="PRK06075.1"/>
    <property type="match status" value="1"/>
</dbReference>
<evidence type="ECO:0000313" key="2">
    <source>
        <dbReference type="EMBL" id="KPV45955.1"/>
    </source>
</evidence>
<dbReference type="GO" id="GO:0016651">
    <property type="term" value="F:oxidoreductase activity, acting on NAD(P)H"/>
    <property type="evidence" value="ECO:0007669"/>
    <property type="project" value="InterPro"/>
</dbReference>
<dbReference type="HAMAP" id="MF_01358">
    <property type="entry name" value="NDH1_NuoD"/>
    <property type="match status" value="1"/>
</dbReference>
<dbReference type="GeneID" id="84221543"/>
<dbReference type="EMBL" id="LKBG01000253">
    <property type="protein sequence ID" value="KQB34156.1"/>
    <property type="molecule type" value="Genomic_DNA"/>
</dbReference>
<evidence type="ECO:0000259" key="1">
    <source>
        <dbReference type="Pfam" id="PF00346"/>
    </source>
</evidence>
<protein>
    <submittedName>
        <fullName evidence="3">NADH dehydrogenase</fullName>
        <ecNumber evidence="3">1.6.5.11</ecNumber>
    </submittedName>
</protein>
<dbReference type="Pfam" id="PF00346">
    <property type="entry name" value="Complex1_49kDa"/>
    <property type="match status" value="2"/>
</dbReference>
<dbReference type="RefSeq" id="WP_048100933.1">
    <property type="nucleotide sequence ID" value="NZ_JBBYJF010000023.1"/>
</dbReference>
<dbReference type="PANTHER" id="PTHR11993:SF10">
    <property type="entry name" value="NADH DEHYDROGENASE [UBIQUINONE] IRON-SULFUR PROTEIN 2, MITOCHONDRIAL"/>
    <property type="match status" value="1"/>
</dbReference>
<dbReference type="InterPro" id="IPR001135">
    <property type="entry name" value="NADH_Q_OxRdtase_suD"/>
</dbReference>
<dbReference type="EC" id="1.6.5.11" evidence="3"/>
<evidence type="ECO:0000313" key="4">
    <source>
        <dbReference type="Proteomes" id="UP000050320"/>
    </source>
</evidence>
<organism evidence="3 4">
    <name type="scientific">Acidiplasma aeolicum</name>
    <dbReference type="NCBI Taxonomy" id="507754"/>
    <lineage>
        <taxon>Archaea</taxon>
        <taxon>Methanobacteriati</taxon>
        <taxon>Thermoplasmatota</taxon>
        <taxon>Thermoplasmata</taxon>
        <taxon>Thermoplasmatales</taxon>
        <taxon>Ferroplasmaceae</taxon>
        <taxon>Acidiplasma</taxon>
    </lineage>
</organism>